<organism evidence="1 2">
    <name type="scientific">Symbiodinium necroappetens</name>
    <dbReference type="NCBI Taxonomy" id="1628268"/>
    <lineage>
        <taxon>Eukaryota</taxon>
        <taxon>Sar</taxon>
        <taxon>Alveolata</taxon>
        <taxon>Dinophyceae</taxon>
        <taxon>Suessiales</taxon>
        <taxon>Symbiodiniaceae</taxon>
        <taxon>Symbiodinium</taxon>
    </lineage>
</organism>
<accession>A0A812J6Q5</accession>
<evidence type="ECO:0000313" key="1">
    <source>
        <dbReference type="EMBL" id="CAE7198818.1"/>
    </source>
</evidence>
<comment type="caution">
    <text evidence="1">The sequence shown here is derived from an EMBL/GenBank/DDBJ whole genome shotgun (WGS) entry which is preliminary data.</text>
</comment>
<proteinExistence type="predicted"/>
<gene>
    <name evidence="1" type="ORF">SNEC2469_LOCUS1473</name>
</gene>
<dbReference type="Proteomes" id="UP000601435">
    <property type="component" value="Unassembled WGS sequence"/>
</dbReference>
<dbReference type="EMBL" id="CAJNJA010005798">
    <property type="protein sequence ID" value="CAE7198818.1"/>
    <property type="molecule type" value="Genomic_DNA"/>
</dbReference>
<protein>
    <submittedName>
        <fullName evidence="1">Uncharacterized protein</fullName>
    </submittedName>
</protein>
<dbReference type="OrthoDB" id="424065at2759"/>
<name>A0A812J6Q5_9DINO</name>
<feature type="non-terminal residue" evidence="1">
    <location>
        <position position="285"/>
    </location>
</feature>
<sequence>KYLSCEGPCDIATDLDFCTRNVSTLSVQGTWEPAGALRHGGWQAGCLEGVALAHNQTSMRLTLHFDESPVKVRVFMNGTLAPYGELRLEGSSIYIPGEWLHILTDGSELLFEYSGDTDADWSICLVQTCSSFVCNASYVPDPLAVCQGFACDPQADHEVCCIKEPPDQTTFLGQDYLSTTMDMSIPPSYWLHDILRRLYEDDRSELFACVAQNDPRGLFRDLCKAYVASAISDGFKTLPTGPLTLNADNAVADMIAKLQQFKPLPQIVLICADLPVFSSFLARIS</sequence>
<reference evidence="1" key="1">
    <citation type="submission" date="2021-02" db="EMBL/GenBank/DDBJ databases">
        <authorList>
            <person name="Dougan E. K."/>
            <person name="Rhodes N."/>
            <person name="Thang M."/>
            <person name="Chan C."/>
        </authorList>
    </citation>
    <scope>NUCLEOTIDE SEQUENCE</scope>
</reference>
<dbReference type="AlphaFoldDB" id="A0A812J6Q5"/>
<evidence type="ECO:0000313" key="2">
    <source>
        <dbReference type="Proteomes" id="UP000601435"/>
    </source>
</evidence>
<keyword evidence="2" id="KW-1185">Reference proteome</keyword>